<organism evidence="2 3">
    <name type="scientific">Aspergillus lucknowensis</name>
    <dbReference type="NCBI Taxonomy" id="176173"/>
    <lineage>
        <taxon>Eukaryota</taxon>
        <taxon>Fungi</taxon>
        <taxon>Dikarya</taxon>
        <taxon>Ascomycota</taxon>
        <taxon>Pezizomycotina</taxon>
        <taxon>Eurotiomycetes</taxon>
        <taxon>Eurotiomycetidae</taxon>
        <taxon>Eurotiales</taxon>
        <taxon>Aspergillaceae</taxon>
        <taxon>Aspergillus</taxon>
        <taxon>Aspergillus subgen. Nidulantes</taxon>
    </lineage>
</organism>
<accession>A0ABR4LG73</accession>
<protein>
    <recommendedName>
        <fullName evidence="1">F-box domain-containing protein</fullName>
    </recommendedName>
</protein>
<dbReference type="RefSeq" id="XP_070882351.1">
    <property type="nucleotide sequence ID" value="XM_071026336.1"/>
</dbReference>
<comment type="caution">
    <text evidence="2">The sequence shown here is derived from an EMBL/GenBank/DDBJ whole genome shotgun (WGS) entry which is preliminary data.</text>
</comment>
<feature type="domain" description="F-box" evidence="1">
    <location>
        <begin position="4"/>
        <end position="49"/>
    </location>
</feature>
<evidence type="ECO:0000313" key="2">
    <source>
        <dbReference type="EMBL" id="KAL2863372.1"/>
    </source>
</evidence>
<dbReference type="InterPro" id="IPR001810">
    <property type="entry name" value="F-box_dom"/>
</dbReference>
<dbReference type="Proteomes" id="UP001610432">
    <property type="component" value="Unassembled WGS sequence"/>
</dbReference>
<evidence type="ECO:0000313" key="3">
    <source>
        <dbReference type="Proteomes" id="UP001610432"/>
    </source>
</evidence>
<dbReference type="GeneID" id="98141408"/>
<dbReference type="Pfam" id="PF12937">
    <property type="entry name" value="F-box-like"/>
    <property type="match status" value="1"/>
</dbReference>
<gene>
    <name evidence="2" type="ORF">BJX67DRAFT_260945</name>
</gene>
<reference evidence="2 3" key="1">
    <citation type="submission" date="2024-07" db="EMBL/GenBank/DDBJ databases">
        <title>Section-level genome sequencing and comparative genomics of Aspergillus sections Usti and Cavernicolus.</title>
        <authorList>
            <consortium name="Lawrence Berkeley National Laboratory"/>
            <person name="Nybo J.L."/>
            <person name="Vesth T.C."/>
            <person name="Theobald S."/>
            <person name="Frisvad J.C."/>
            <person name="Larsen T.O."/>
            <person name="Kjaerboelling I."/>
            <person name="Rothschild-Mancinelli K."/>
            <person name="Lyhne E.K."/>
            <person name="Kogle M.E."/>
            <person name="Barry K."/>
            <person name="Clum A."/>
            <person name="Na H."/>
            <person name="Ledsgaard L."/>
            <person name="Lin J."/>
            <person name="Lipzen A."/>
            <person name="Kuo A."/>
            <person name="Riley R."/>
            <person name="Mondo S."/>
            <person name="Labutti K."/>
            <person name="Haridas S."/>
            <person name="Pangalinan J."/>
            <person name="Salamov A.A."/>
            <person name="Simmons B.A."/>
            <person name="Magnuson J.K."/>
            <person name="Chen J."/>
            <person name="Drula E."/>
            <person name="Henrissat B."/>
            <person name="Wiebenga A."/>
            <person name="Lubbers R.J."/>
            <person name="Gomes A.C."/>
            <person name="Macurrencykelacurrency M.R."/>
            <person name="Stajich J."/>
            <person name="Grigoriev I.V."/>
            <person name="Mortensen U.H."/>
            <person name="De Vries R.P."/>
            <person name="Baker S.E."/>
            <person name="Andersen M.R."/>
        </authorList>
    </citation>
    <scope>NUCLEOTIDE SEQUENCE [LARGE SCALE GENOMIC DNA]</scope>
    <source>
        <strain evidence="2 3">CBS 449.75</strain>
    </source>
</reference>
<dbReference type="EMBL" id="JBFXLQ010000052">
    <property type="protein sequence ID" value="KAL2863372.1"/>
    <property type="molecule type" value="Genomic_DNA"/>
</dbReference>
<proteinExistence type="predicted"/>
<keyword evidence="3" id="KW-1185">Reference proteome</keyword>
<evidence type="ECO:0000259" key="1">
    <source>
        <dbReference type="Pfam" id="PF12937"/>
    </source>
</evidence>
<sequence length="435" mass="49142">MLHLCSLPPPLLLDVFRYAVEDSDFLPLLLICRQLRGVAEDVIYRDITQNLLYTPDPCRRLHLLFRTLFHRRDLASRVRSLTIRCARDILSPRRESHTAERSFITELDLPSPDGWVGGCANNFTEAYVTLIMLITPNLLHMHIESGDMSDAFPDMFHPVVLDSFPGERRFRNLRTLTYGPGPARQVADTTLARAIVPFFYLPQLRELRLTGLFGRFDGWLDRERPTTGIQGLSLVGAGLDFAYIDEILAACPDLKYLTIGVKQQHDSIATAYGHIGRGLLNVQSSIEEINISFGESEGPAPFHPPGSNIRPLCSLAEFPALWDVAIPIVAYLGGRPREASALESFVPRRLERLRFYDDIWAVEPEDAELYWSTLFGHLAGLLRRKAEVAPGFYEVSFFIHPSEQYYDFGEGIDGIQELADRADVAVRYFGVADDE</sequence>
<name>A0ABR4LG73_9EURO</name>